<dbReference type="UniPathway" id="UPA00114"/>
<dbReference type="InterPro" id="IPR013319">
    <property type="entry name" value="GH11/12"/>
</dbReference>
<dbReference type="InterPro" id="IPR013320">
    <property type="entry name" value="ConA-like_dom_sf"/>
</dbReference>
<keyword evidence="7 11" id="KW-0378">Hydrolase</keyword>
<protein>
    <recommendedName>
        <fullName evidence="4 11">Endo-1,4-beta-xylanase</fullName>
        <ecNumber evidence="4 11">3.2.1.8</ecNumber>
    </recommendedName>
</protein>
<evidence type="ECO:0000256" key="13">
    <source>
        <dbReference type="SAM" id="MobiDB-lite"/>
    </source>
</evidence>
<organism evidence="15 16">
    <name type="scientific">Aspergillus awamori</name>
    <name type="common">Black koji mold</name>
    <dbReference type="NCBI Taxonomy" id="105351"/>
    <lineage>
        <taxon>Eukaryota</taxon>
        <taxon>Fungi</taxon>
        <taxon>Dikarya</taxon>
        <taxon>Ascomycota</taxon>
        <taxon>Pezizomycotina</taxon>
        <taxon>Eurotiomycetes</taxon>
        <taxon>Eurotiomycetidae</taxon>
        <taxon>Eurotiales</taxon>
        <taxon>Aspergillaceae</taxon>
        <taxon>Aspergillus</taxon>
    </lineage>
</organism>
<dbReference type="EC" id="3.2.1.8" evidence="4 11"/>
<dbReference type="GO" id="GO:0031176">
    <property type="term" value="F:endo-1,4-beta-xylanase activity"/>
    <property type="evidence" value="ECO:0007669"/>
    <property type="project" value="UniProtKB-UniRule"/>
</dbReference>
<keyword evidence="16" id="KW-1185">Reference proteome</keyword>
<comment type="caution">
    <text evidence="15">The sequence shown here is derived from an EMBL/GenBank/DDBJ whole genome shotgun (WGS) entry which is preliminary data.</text>
</comment>
<comment type="catalytic activity">
    <reaction evidence="1 11 12">
        <text>Endohydrolysis of (1-&gt;4)-beta-D-xylosidic linkages in xylans.</text>
        <dbReference type="EC" id="3.2.1.8"/>
    </reaction>
</comment>
<keyword evidence="6" id="KW-0732">Signal</keyword>
<evidence type="ECO:0000256" key="2">
    <source>
        <dbReference type="ARBA" id="ARBA00004851"/>
    </source>
</evidence>
<feature type="compositionally biased region" description="Polar residues" evidence="13">
    <location>
        <begin position="58"/>
        <end position="68"/>
    </location>
</feature>
<evidence type="ECO:0000259" key="14">
    <source>
        <dbReference type="PROSITE" id="PS51761"/>
    </source>
</evidence>
<evidence type="ECO:0000256" key="1">
    <source>
        <dbReference type="ARBA" id="ARBA00000681"/>
    </source>
</evidence>
<dbReference type="FunFam" id="2.60.120.180:FF:000002">
    <property type="entry name" value="Endo-1,4-beta-xylanase A"/>
    <property type="match status" value="1"/>
</dbReference>
<accession>A0A401KIF6</accession>
<dbReference type="PRINTS" id="PR00911">
    <property type="entry name" value="GLHYDRLASE11"/>
</dbReference>
<evidence type="ECO:0000256" key="6">
    <source>
        <dbReference type="ARBA" id="ARBA00022729"/>
    </source>
</evidence>
<feature type="domain" description="GH11" evidence="14">
    <location>
        <begin position="197"/>
        <end position="388"/>
    </location>
</feature>
<keyword evidence="5 11" id="KW-0858">Xylan degradation</keyword>
<dbReference type="Proteomes" id="UP000286921">
    <property type="component" value="Unassembled WGS sequence"/>
</dbReference>
<evidence type="ECO:0000256" key="4">
    <source>
        <dbReference type="ARBA" id="ARBA00012590"/>
    </source>
</evidence>
<dbReference type="SUPFAM" id="SSF49899">
    <property type="entry name" value="Concanavalin A-like lectins/glucanases"/>
    <property type="match status" value="1"/>
</dbReference>
<proteinExistence type="inferred from homology"/>
<evidence type="ECO:0000256" key="8">
    <source>
        <dbReference type="ARBA" id="ARBA00023277"/>
    </source>
</evidence>
<gene>
    <name evidence="15" type="ORF">AAWM_01871</name>
</gene>
<dbReference type="Pfam" id="PF00457">
    <property type="entry name" value="Glyco_hydro_11"/>
    <property type="match status" value="1"/>
</dbReference>
<dbReference type="InterPro" id="IPR033123">
    <property type="entry name" value="GH11_dom"/>
</dbReference>
<evidence type="ECO:0000256" key="5">
    <source>
        <dbReference type="ARBA" id="ARBA00022651"/>
    </source>
</evidence>
<keyword evidence="9 11" id="KW-0326">Glycosidase</keyword>
<reference evidence="15 16" key="1">
    <citation type="submission" date="2016-09" db="EMBL/GenBank/DDBJ databases">
        <title>Aspergillus awamori IFM 58123T.</title>
        <authorList>
            <person name="Kusuya Y."/>
            <person name="Shimizu M."/>
            <person name="Takahashi H."/>
            <person name="Yaguchi T."/>
        </authorList>
    </citation>
    <scope>NUCLEOTIDE SEQUENCE [LARGE SCALE GENOMIC DNA]</scope>
    <source>
        <strain evidence="15 16">IFM 58123</strain>
    </source>
</reference>
<dbReference type="AlphaFoldDB" id="A0A401KIF6"/>
<feature type="region of interest" description="Disordered" evidence="13">
    <location>
        <begin position="58"/>
        <end position="80"/>
    </location>
</feature>
<comment type="similarity">
    <text evidence="3 11 12">Belongs to the glycosyl hydrolase 11 (cellulase G) family.</text>
</comment>
<dbReference type="SMR" id="A0A401KIF6"/>
<dbReference type="GO" id="GO:0045493">
    <property type="term" value="P:xylan catabolic process"/>
    <property type="evidence" value="ECO:0007669"/>
    <property type="project" value="UniProtKB-UniRule"/>
</dbReference>
<keyword evidence="10 11" id="KW-0624">Polysaccharide degradation</keyword>
<dbReference type="PROSITE" id="PS00776">
    <property type="entry name" value="GH11_1"/>
    <property type="match status" value="1"/>
</dbReference>
<evidence type="ECO:0000256" key="3">
    <source>
        <dbReference type="ARBA" id="ARBA00007792"/>
    </source>
</evidence>
<dbReference type="PROSITE" id="PS51761">
    <property type="entry name" value="GH11_3"/>
    <property type="match status" value="1"/>
</dbReference>
<dbReference type="PANTHER" id="PTHR46828:SF2">
    <property type="entry name" value="ENDO-1,4-BETA-XYLANASE A-RELATED"/>
    <property type="match status" value="1"/>
</dbReference>
<dbReference type="Gene3D" id="2.60.120.180">
    <property type="match status" value="1"/>
</dbReference>
<feature type="active site" description="Proton donor" evidence="11">
    <location>
        <position position="375"/>
    </location>
</feature>
<dbReference type="InterPro" id="IPR018208">
    <property type="entry name" value="GH11_AS_1"/>
</dbReference>
<evidence type="ECO:0000256" key="7">
    <source>
        <dbReference type="ARBA" id="ARBA00022801"/>
    </source>
</evidence>
<feature type="active site" description="Nucleophile" evidence="11">
    <location>
        <position position="284"/>
    </location>
</feature>
<comment type="pathway">
    <text evidence="2 11 12">Glycan degradation; xylan degradation.</text>
</comment>
<evidence type="ECO:0000256" key="9">
    <source>
        <dbReference type="ARBA" id="ARBA00023295"/>
    </source>
</evidence>
<evidence type="ECO:0000256" key="11">
    <source>
        <dbReference type="PROSITE-ProRule" id="PRU01097"/>
    </source>
</evidence>
<evidence type="ECO:0000313" key="16">
    <source>
        <dbReference type="Proteomes" id="UP000286921"/>
    </source>
</evidence>
<evidence type="ECO:0000256" key="10">
    <source>
        <dbReference type="ARBA" id="ARBA00023326"/>
    </source>
</evidence>
<dbReference type="PANTHER" id="PTHR46828">
    <property type="entry name" value="ENDO-1,4-BETA-XYLANASE A-RELATED"/>
    <property type="match status" value="1"/>
</dbReference>
<name>A0A401KIF6_ASPAW</name>
<evidence type="ECO:0000256" key="12">
    <source>
        <dbReference type="RuleBase" id="RU362015"/>
    </source>
</evidence>
<keyword evidence="8 11" id="KW-0119">Carbohydrate metabolism</keyword>
<sequence>MAPVRTDPDKRRKYADEVAGYNYEQAISAIYMDHALAMDKVLEDLVASVEEDFGFNTPSPLSSITSGQDPPDLSTPKTADRVKRLEECLEDKINRMQQSPSRRLLRKIAKAATEFAYLIEELQQNIRNSNYLQEIRYARENRSRKAYKLTGIVRSSQVERFSYSYTYPFTNIQLSSIIMKVTAAFASLLLTAFAAPAPEPVLVSRSAGINYVQNYNGNLGDFTYDESAGTFSMYWEDGVSSDFVVGLGWTTGSSKSITYSAQYSASSSSSYLAVYGWVNSPQAEYYIVEDYGDYNPCSSATSLGTVYSDGSTYQVCTDTRTNAPSITGTSTFTQYFSVRESTRTSGTVTVANHFNFWAQHGFGNSNFNYQVMAVEAWNGAGSASVTISS</sequence>
<dbReference type="InterPro" id="IPR001137">
    <property type="entry name" value="Glyco_hydro_11"/>
</dbReference>
<dbReference type="EMBL" id="BDHI01000002">
    <property type="protein sequence ID" value="GCB18986.1"/>
    <property type="molecule type" value="Genomic_DNA"/>
</dbReference>
<dbReference type="STRING" id="105351.A0A401KIF6"/>
<evidence type="ECO:0000313" key="15">
    <source>
        <dbReference type="EMBL" id="GCB18986.1"/>
    </source>
</evidence>